<feature type="transmembrane region" description="Helical" evidence="1">
    <location>
        <begin position="12"/>
        <end position="37"/>
    </location>
</feature>
<evidence type="ECO:0000313" key="2">
    <source>
        <dbReference type="EMBL" id="KAF9468228.1"/>
    </source>
</evidence>
<organism evidence="2 3">
    <name type="scientific">Collybia nuda</name>
    <dbReference type="NCBI Taxonomy" id="64659"/>
    <lineage>
        <taxon>Eukaryota</taxon>
        <taxon>Fungi</taxon>
        <taxon>Dikarya</taxon>
        <taxon>Basidiomycota</taxon>
        <taxon>Agaricomycotina</taxon>
        <taxon>Agaricomycetes</taxon>
        <taxon>Agaricomycetidae</taxon>
        <taxon>Agaricales</taxon>
        <taxon>Tricholomatineae</taxon>
        <taxon>Clitocybaceae</taxon>
        <taxon>Collybia</taxon>
    </lineage>
</organism>
<keyword evidence="1" id="KW-1133">Transmembrane helix</keyword>
<keyword evidence="1" id="KW-0812">Transmembrane</keyword>
<accession>A0A9P5YDZ9</accession>
<feature type="transmembrane region" description="Helical" evidence="1">
    <location>
        <begin position="173"/>
        <end position="194"/>
    </location>
</feature>
<name>A0A9P5YDZ9_9AGAR</name>
<keyword evidence="3" id="KW-1185">Reference proteome</keyword>
<proteinExistence type="predicted"/>
<feature type="transmembrane region" description="Helical" evidence="1">
    <location>
        <begin position="49"/>
        <end position="69"/>
    </location>
</feature>
<reference evidence="2" key="1">
    <citation type="submission" date="2020-11" db="EMBL/GenBank/DDBJ databases">
        <authorList>
            <consortium name="DOE Joint Genome Institute"/>
            <person name="Ahrendt S."/>
            <person name="Riley R."/>
            <person name="Andreopoulos W."/>
            <person name="Labutti K."/>
            <person name="Pangilinan J."/>
            <person name="Ruiz-Duenas F.J."/>
            <person name="Barrasa J.M."/>
            <person name="Sanchez-Garcia M."/>
            <person name="Camarero S."/>
            <person name="Miyauchi S."/>
            <person name="Serrano A."/>
            <person name="Linde D."/>
            <person name="Babiker R."/>
            <person name="Drula E."/>
            <person name="Ayuso-Fernandez I."/>
            <person name="Pacheco R."/>
            <person name="Padilla G."/>
            <person name="Ferreira P."/>
            <person name="Barriuso J."/>
            <person name="Kellner H."/>
            <person name="Castanera R."/>
            <person name="Alfaro M."/>
            <person name="Ramirez L."/>
            <person name="Pisabarro A.G."/>
            <person name="Kuo A."/>
            <person name="Tritt A."/>
            <person name="Lipzen A."/>
            <person name="He G."/>
            <person name="Yan M."/>
            <person name="Ng V."/>
            <person name="Cullen D."/>
            <person name="Martin F."/>
            <person name="Rosso M.-N."/>
            <person name="Henrissat B."/>
            <person name="Hibbett D."/>
            <person name="Martinez A.T."/>
            <person name="Grigoriev I.V."/>
        </authorList>
    </citation>
    <scope>NUCLEOTIDE SEQUENCE</scope>
    <source>
        <strain evidence="2">CBS 247.69</strain>
    </source>
</reference>
<dbReference type="Proteomes" id="UP000807353">
    <property type="component" value="Unassembled WGS sequence"/>
</dbReference>
<comment type="caution">
    <text evidence="2">The sequence shown here is derived from an EMBL/GenBank/DDBJ whole genome shotgun (WGS) entry which is preliminary data.</text>
</comment>
<gene>
    <name evidence="2" type="ORF">BDZ94DRAFT_1209133</name>
</gene>
<dbReference type="EMBL" id="MU150233">
    <property type="protein sequence ID" value="KAF9468228.1"/>
    <property type="molecule type" value="Genomic_DNA"/>
</dbReference>
<keyword evidence="1" id="KW-0472">Membrane</keyword>
<evidence type="ECO:0000313" key="3">
    <source>
        <dbReference type="Proteomes" id="UP000807353"/>
    </source>
</evidence>
<feature type="transmembrane region" description="Helical" evidence="1">
    <location>
        <begin position="102"/>
        <end position="121"/>
    </location>
</feature>
<protein>
    <submittedName>
        <fullName evidence="2">Uncharacterized protein</fullName>
    </submittedName>
</protein>
<feature type="transmembrane region" description="Helical" evidence="1">
    <location>
        <begin position="128"/>
        <end position="153"/>
    </location>
</feature>
<evidence type="ECO:0000256" key="1">
    <source>
        <dbReference type="SAM" id="Phobius"/>
    </source>
</evidence>
<sequence>MAISSIPLDKAYLTAIWLETVFYGMNIVLFFAYLFIVRFKRKSPRVNKPILFVAIAMFCFSTIHVSLGFSRLIEGFVYLRGEPGGPAAFFSNVSVPANVAKIILHSINCILGDGIVVWRCYHVWGQKWGVCIIPIVLVIASAACGLGQGIMFAQSKTTHSAFASTLAHWNGSLYILSLTTNVLVTILIAARIWYLSLKSGSSFANSSFKYRRVLTLIVESGAIYSSSLIMLITLYFLNSNAFYIIYDPIGQLTAIIPTMIIVMTSLGLTYDRIPQHESTTYAMEFRVMPARMGSAPASPYNISVSDGGVFIDNSGQKLPLSGPTDN</sequence>
<feature type="transmembrane region" description="Helical" evidence="1">
    <location>
        <begin position="214"/>
        <end position="237"/>
    </location>
</feature>
<dbReference type="OrthoDB" id="3357408at2759"/>
<feature type="transmembrane region" description="Helical" evidence="1">
    <location>
        <begin position="249"/>
        <end position="270"/>
    </location>
</feature>
<dbReference type="AlphaFoldDB" id="A0A9P5YDZ9"/>